<evidence type="ECO:0000313" key="2">
    <source>
        <dbReference type="EMBL" id="KAA5423319.1"/>
    </source>
</evidence>
<comment type="caution">
    <text evidence="2">The sequence shown here is derived from an EMBL/GenBank/DDBJ whole genome shotgun (WGS) entry which is preliminary data.</text>
</comment>
<evidence type="ECO:0000256" key="1">
    <source>
        <dbReference type="SAM" id="SignalP"/>
    </source>
</evidence>
<dbReference type="Proteomes" id="UP000448877">
    <property type="component" value="Unassembled WGS sequence"/>
</dbReference>
<dbReference type="RefSeq" id="WP_007218993.1">
    <property type="nucleotide sequence ID" value="NZ_CABMLT010000031.1"/>
</dbReference>
<proteinExistence type="predicted"/>
<keyword evidence="1" id="KW-0732">Signal</keyword>
<dbReference type="GeneID" id="66307053"/>
<evidence type="ECO:0000313" key="3">
    <source>
        <dbReference type="Proteomes" id="UP000448877"/>
    </source>
</evidence>
<organism evidence="2 3">
    <name type="scientific">Bacteroides cellulosilyticus</name>
    <dbReference type="NCBI Taxonomy" id="246787"/>
    <lineage>
        <taxon>Bacteria</taxon>
        <taxon>Pseudomonadati</taxon>
        <taxon>Bacteroidota</taxon>
        <taxon>Bacteroidia</taxon>
        <taxon>Bacteroidales</taxon>
        <taxon>Bacteroidaceae</taxon>
        <taxon>Bacteroides</taxon>
    </lineage>
</organism>
<dbReference type="EMBL" id="VVYV01000002">
    <property type="protein sequence ID" value="KAA5423319.1"/>
    <property type="molecule type" value="Genomic_DNA"/>
</dbReference>
<name>A0A125MEV8_9BACE</name>
<feature type="chain" id="PRO_5030020607" evidence="1">
    <location>
        <begin position="27"/>
        <end position="329"/>
    </location>
</feature>
<gene>
    <name evidence="2" type="ORF">F2Y81_01740</name>
</gene>
<reference evidence="2 3" key="1">
    <citation type="journal article" date="2019" name="Nat. Med.">
        <title>A library of human gut bacterial isolates paired with longitudinal multiomics data enables mechanistic microbiome research.</title>
        <authorList>
            <person name="Poyet M."/>
            <person name="Groussin M."/>
            <person name="Gibbons S.M."/>
            <person name="Avila-Pacheco J."/>
            <person name="Jiang X."/>
            <person name="Kearney S.M."/>
            <person name="Perrotta A.R."/>
            <person name="Berdy B."/>
            <person name="Zhao S."/>
            <person name="Lieberman T.D."/>
            <person name="Swanson P.K."/>
            <person name="Smith M."/>
            <person name="Roesemann S."/>
            <person name="Alexander J.E."/>
            <person name="Rich S.A."/>
            <person name="Livny J."/>
            <person name="Vlamakis H."/>
            <person name="Clish C."/>
            <person name="Bullock K."/>
            <person name="Deik A."/>
            <person name="Scott J."/>
            <person name="Pierce K.A."/>
            <person name="Xavier R.J."/>
            <person name="Alm E.J."/>
        </authorList>
    </citation>
    <scope>NUCLEOTIDE SEQUENCE [LARGE SCALE GENOMIC DNA]</scope>
    <source>
        <strain evidence="2 3">BIOML-A6</strain>
    </source>
</reference>
<feature type="signal peptide" evidence="1">
    <location>
        <begin position="1"/>
        <end position="26"/>
    </location>
</feature>
<accession>A0A125MEV8</accession>
<protein>
    <submittedName>
        <fullName evidence="2">Nuclear transport factor 2 family protein</fullName>
    </submittedName>
</protein>
<sequence>MEAFNKILLKAASAILLMLLPVAVNAQYMTELYLTDVNNDVAKTAAQQNISKLLTQFNIAYTDSATVNFEGIDIMPAAQKTIEDMWKNSPFRCGDTEIIERCLNTHDKNFQVRNIPVFMKDDEEKEEYQEVVISFNKKGTVVDFHTAISSNLYVKVIKKGSDVTDLRYRQIILDYVEQFRTAYNTKDMPFLEQIYSDDALIITGKVIKTAPSEINSFMPEAKVVYNKQSKKEYLTNLARVFKANKRIHVTFDDLKVMKHPAKEGYYGVTLKQGYSSDRYSDTGYLFLLWDFNNPDAPQIHVRTWQPEMLNATTRLPEEEIFTCNDFDIK</sequence>
<dbReference type="AlphaFoldDB" id="A0A125MEV8"/>